<sequence length="2381" mass="270117">MEAQKKPVAKPRASRAQESNGDLGPAPVPPTHRSLVTPLTDNEVRRTILQAPKVVKDEPGISSIVAPTEKEEESEYSDIKDEETVEEKEKSCDPLIKLPSPKITEMPLSAILPKEDLPPPLPPRNVYPKLETEEIPPLQEKQPLPMIIEPPKYTEKEAKVKYPALIEPIIEAPPAILTSSASQYFKEGELLTEGQLLQYYQNEQLEFVDDFIEVFTEQELNPHNALNDLLEKYKDVCEKLQMKSDSKEVTVAELTKVNNEVWHVEDKQVTENGRCGDDRAASGTASYKEAKFIAAKIVELKEKLDELTQRELDETLCLEIRARSLALQIQWTVVMINNDFLVELKTGASALPTLIATNLSSIKRRQLRGALSDLFFFLRFPVLPKRFSDSVSAWIVELTSVLYKACTADDLMFILCQILRTPSPISLWAVQLVQTFIGIPTLDVSKAMNNFVALLSIVMQSVKHREKFLCRIIKYYEGDNSWNVVSDDGDMDNATLTQINETDLVAIIGQFDLKALFLVTVRHFTYISQGNKRQVMLSLISFTLIIIKLLDEGLETYSMHKNVCKKIASCIKLLVQNVCTYWDLCKPEISNLTDKRMLQNEINRIVLQAIYYIVKKKSLGLWQFLVDFPYAVVSENCRQRCQLLLRSPNIYNVRKLYEIEDEDVAKALKSSGPLVDKLGEIGAEDRTYMLSVLASVVSQSETDLGYFVDEMIRVAFLDEATRENYYKVGSEAVAVLIERCPKLLSSILNFIDRNSDHLDQYAIDILTNAPLSNCFLSKDDVGGKLAKWLINRPLTHPASHIARRVLTSVNWGSTGQLWMPQEVHDTCADAIVKAHIVQCKNRNSLITKSYKNAAKLAMKIPDLEQQFDKFCFDVLLRLKFVSKNVTVAPQNDLTAFFVYLMQKCLTTAEIFLEHGIKPLTELVNSSSFNAAVVIVSRVVSAFPTKIPTIIQNDSFRDCIDKLLHADESSYAIQILMGADKFPGPVMKLLLASISYNLTNSQQVLPKDAALAWLRLILCKKDWNNDKSVLFLLGTVVKIAFEKDPENLFGIVEILTDAYRNQLTVWKESSKGLFSMFSTPIPPPLLPTSLMNVSPWASWVLLMAEPKVHAGFYSCLYASLQKHQNKSLDESVKKAASKSHTNLSIDRLDYYRWLELSTTISSEHPAFSLICQQLCIVMFERRKLEKIDPICPGEFYHKCKISEPMMTKLRSDVFPKAEKSTSNKNLGSFFHAVSQWLFHDALYQPKFNRYNDLIMDYLVQMITSGDKHLWVDFVPLDEVRKEIKNEAKIFSMACHLENIVASGRIAISGTFHSMTEFFNSLQAPSLEVVAFPSVPIHASLPLSDGLTLSDCCTPQYVLSKFGNYFEEILKISSAYVDGKERVNDMNIKYIELFGRLYKSIQVTLIIQLKCGNMFTSKCQRPSVANIVVSSSEYDTAIAQQMNQNRQFREEQIGRLLTMLDTTAIKSAHLEFICRTLYLYGIATKQEQPQMFEKIRLTGATLFYHICNHVNTQNLLFPAGTDAYASCIRALGSVFIANQPSEQVNLMRMVLGGSPLNHFLFEHFTPSCVLPEQLFHIYSELSRNVRNTPTTVSSLELLKRLDIKHTGNNMPPNQFSALMPIIFENLISAAGTNTVLTKLCSDHFVHALFHHFSYNFVSGFALLFTGTNTQGIPTEIFETINAQLMLDNFLAEDTVRPPVQIPFDINLVAQCIRVLSEQAAKSRQELTTRLFSVWTPYLNYYCRYSEYFIRLYIAHTFNSHAPTTVIEQELRNCFNFCIALWGPLLQPIGNGLAPWNPADNYLAGPVVEKLVKLLAWLPHTTYLPPGSETVEMLFWEYFASHLMSLQRAGSSHVYIIYEEKLVSLNWGRFWPTLMALSSMEKLMTDSAPEIGPLVTEIIIRIPWQQLVQHQQHQPLEGHRAFHSLLLSLLARCAYRSANFAKSRASVERLLSSLVHSCQWYYTKAEIIEKVGAFIASSYPNDTLTTPNNVVKAFMSIFRQACFFSTTASIPNSSAGDLEIIRKQSAYLRTDLRLMLKANWNITDLQKHFREILTKIDLIIGGNDKSGFVPLAKELTMVLPEITKEKTTLLLIKTLGEWLRDHPESGLVLLILCTAMESMTASMPYLGLKLLNKCIAAYFNRKISCDWHELCTWIMIPERSKEWLYTTPSAEAGIKPRFLVLNAFLINEMTSLSSASAETSLLKQLQEYLSSVKPKYIKPKKEAAFLLCVEKLQRMVIRQYSNGASIAVANENLENYITLLKKFHSDEKGVSIFSMVTRFGRKPSYPIKIQLFSQIMALYISQQQTAPGQPPRLQSTQGVLNSRLGAFKDLQKNKEYAEYNSVIQNAQPYFSQVEHYNLNHAGNLFARTCQILYQNDKTLLRLDA</sequence>
<accession>A0AC35G6C5</accession>
<protein>
    <submittedName>
        <fullName evidence="2">Ectopic P granules protein 5 homolog</fullName>
    </submittedName>
</protein>
<proteinExistence type="predicted"/>
<evidence type="ECO:0000313" key="2">
    <source>
        <dbReference type="WBParaSite" id="PS1159_v2.g24046.t1"/>
    </source>
</evidence>
<organism evidence="1 2">
    <name type="scientific">Panagrolaimus sp. PS1159</name>
    <dbReference type="NCBI Taxonomy" id="55785"/>
    <lineage>
        <taxon>Eukaryota</taxon>
        <taxon>Metazoa</taxon>
        <taxon>Ecdysozoa</taxon>
        <taxon>Nematoda</taxon>
        <taxon>Chromadorea</taxon>
        <taxon>Rhabditida</taxon>
        <taxon>Tylenchina</taxon>
        <taxon>Panagrolaimomorpha</taxon>
        <taxon>Panagrolaimoidea</taxon>
        <taxon>Panagrolaimidae</taxon>
        <taxon>Panagrolaimus</taxon>
    </lineage>
</organism>
<reference evidence="2" key="1">
    <citation type="submission" date="2022-11" db="UniProtKB">
        <authorList>
            <consortium name="WormBaseParasite"/>
        </authorList>
    </citation>
    <scope>IDENTIFICATION</scope>
</reference>
<dbReference type="WBParaSite" id="PS1159_v2.g24046.t1">
    <property type="protein sequence ID" value="PS1159_v2.g24046.t1"/>
    <property type="gene ID" value="PS1159_v2.g24046"/>
</dbReference>
<evidence type="ECO:0000313" key="1">
    <source>
        <dbReference type="Proteomes" id="UP000887580"/>
    </source>
</evidence>
<name>A0AC35G6C5_9BILA</name>
<dbReference type="Proteomes" id="UP000887580">
    <property type="component" value="Unplaced"/>
</dbReference>